<protein>
    <submittedName>
        <fullName evidence="2">Uncharacterized protein</fullName>
    </submittedName>
</protein>
<keyword evidence="3" id="KW-1185">Reference proteome</keyword>
<evidence type="ECO:0000256" key="1">
    <source>
        <dbReference type="SAM" id="Phobius"/>
    </source>
</evidence>
<evidence type="ECO:0000313" key="2">
    <source>
        <dbReference type="EMBL" id="MBT9310975.1"/>
    </source>
</evidence>
<comment type="caution">
    <text evidence="2">The sequence shown here is derived from an EMBL/GenBank/DDBJ whole genome shotgun (WGS) entry which is preliminary data.</text>
</comment>
<sequence>MTERDDFYIGYGPVPPSVRRLLLWFVPVLVLGVLGLAMIGPPLHFDQANPGQIKGSQAFEGLLLAEPSPHLLVPNPDTPDEPFKVYPLSGLNKMSPRRAIMDNAGSWVKLQGVLVSRKPYEMLAAQKAEAIETPAGADRITDQTLSLGEFAIAGEIVDGKCYPGIMKPGRTKTHRACAVRCISGGVPPVFRAGNKNGQSLYFLLSDLEGQAVNDRVLNMVADPVEITGEVLQYGDSFILKADPSTYKRLPA</sequence>
<dbReference type="RefSeq" id="WP_215616886.1">
    <property type="nucleotide sequence ID" value="NZ_JADOER010000003.1"/>
</dbReference>
<proteinExistence type="predicted"/>
<dbReference type="Proteomes" id="UP001196661">
    <property type="component" value="Unassembled WGS sequence"/>
</dbReference>
<organism evidence="2 3">
    <name type="scientific">Leptothoe kymatousa TAU-MAC 1615</name>
    <dbReference type="NCBI Taxonomy" id="2364775"/>
    <lineage>
        <taxon>Bacteria</taxon>
        <taxon>Bacillati</taxon>
        <taxon>Cyanobacteriota</taxon>
        <taxon>Cyanophyceae</taxon>
        <taxon>Nodosilineales</taxon>
        <taxon>Cymatolegaceae</taxon>
        <taxon>Leptothoe</taxon>
        <taxon>Leptothoe kymatousa</taxon>
    </lineage>
</organism>
<accession>A0ABS5Y1U6</accession>
<gene>
    <name evidence="2" type="ORF">IXB28_02045</name>
</gene>
<dbReference type="EMBL" id="JADOER010000003">
    <property type="protein sequence ID" value="MBT9310975.1"/>
    <property type="molecule type" value="Genomic_DNA"/>
</dbReference>
<keyword evidence="1" id="KW-1133">Transmembrane helix</keyword>
<reference evidence="2 3" key="1">
    <citation type="journal article" date="2021" name="Mar. Drugs">
        <title>Genome Reduction and Secondary Metabolism of the Marine Sponge-Associated Cyanobacterium Leptothoe.</title>
        <authorList>
            <person name="Konstantinou D."/>
            <person name="Popin R.V."/>
            <person name="Fewer D.P."/>
            <person name="Sivonen K."/>
            <person name="Gkelis S."/>
        </authorList>
    </citation>
    <scope>NUCLEOTIDE SEQUENCE [LARGE SCALE GENOMIC DNA]</scope>
    <source>
        <strain evidence="2 3">TAU-MAC 1615</strain>
    </source>
</reference>
<keyword evidence="1" id="KW-0472">Membrane</keyword>
<evidence type="ECO:0000313" key="3">
    <source>
        <dbReference type="Proteomes" id="UP001196661"/>
    </source>
</evidence>
<feature type="transmembrane region" description="Helical" evidence="1">
    <location>
        <begin position="21"/>
        <end position="40"/>
    </location>
</feature>
<keyword evidence="1" id="KW-0812">Transmembrane</keyword>
<name>A0ABS5Y1U6_9CYAN</name>